<comment type="caution">
    <text evidence="2">The sequence shown here is derived from an EMBL/GenBank/DDBJ whole genome shotgun (WGS) entry which is preliminary data.</text>
</comment>
<gene>
    <name evidence="2" type="ORF">MiSe_35980</name>
</gene>
<reference evidence="2" key="1">
    <citation type="submission" date="2019-10" db="EMBL/GenBank/DDBJ databases">
        <title>Draft genome sequece of Microseira wollei NIES-4236.</title>
        <authorList>
            <person name="Yamaguchi H."/>
            <person name="Suzuki S."/>
            <person name="Kawachi M."/>
        </authorList>
    </citation>
    <scope>NUCLEOTIDE SEQUENCE</scope>
    <source>
        <strain evidence="2">NIES-4236</strain>
    </source>
</reference>
<keyword evidence="3" id="KW-1185">Reference proteome</keyword>
<accession>A0AAV3X9F5</accession>
<sequence>MSNVKKGTIHPGRYTSPTSLKEIPDDLGLLKLSPQAEN</sequence>
<evidence type="ECO:0000256" key="1">
    <source>
        <dbReference type="SAM" id="MobiDB-lite"/>
    </source>
</evidence>
<dbReference type="EMBL" id="BLAY01000053">
    <property type="protein sequence ID" value="GET38839.1"/>
    <property type="molecule type" value="Genomic_DNA"/>
</dbReference>
<protein>
    <submittedName>
        <fullName evidence="2">Uncharacterized protein</fullName>
    </submittedName>
</protein>
<dbReference type="Proteomes" id="UP001050975">
    <property type="component" value="Unassembled WGS sequence"/>
</dbReference>
<feature type="region of interest" description="Disordered" evidence="1">
    <location>
        <begin position="1"/>
        <end position="38"/>
    </location>
</feature>
<proteinExistence type="predicted"/>
<evidence type="ECO:0000313" key="2">
    <source>
        <dbReference type="EMBL" id="GET38839.1"/>
    </source>
</evidence>
<dbReference type="AlphaFoldDB" id="A0AAV3X9F5"/>
<evidence type="ECO:0000313" key="3">
    <source>
        <dbReference type="Proteomes" id="UP001050975"/>
    </source>
</evidence>
<organism evidence="2 3">
    <name type="scientific">Microseira wollei NIES-4236</name>
    <dbReference type="NCBI Taxonomy" id="2530354"/>
    <lineage>
        <taxon>Bacteria</taxon>
        <taxon>Bacillati</taxon>
        <taxon>Cyanobacteriota</taxon>
        <taxon>Cyanophyceae</taxon>
        <taxon>Oscillatoriophycideae</taxon>
        <taxon>Aerosakkonematales</taxon>
        <taxon>Aerosakkonemataceae</taxon>
        <taxon>Microseira</taxon>
    </lineage>
</organism>
<name>A0AAV3X9F5_9CYAN</name>